<accession>A0A7R9AAX9</accession>
<dbReference type="Proteomes" id="UP000677054">
    <property type="component" value="Unassembled WGS sequence"/>
</dbReference>
<keyword evidence="2" id="KW-1185">Reference proteome</keyword>
<protein>
    <submittedName>
        <fullName evidence="1">Uncharacterized protein</fullName>
    </submittedName>
</protein>
<reference evidence="1" key="1">
    <citation type="submission" date="2020-11" db="EMBL/GenBank/DDBJ databases">
        <authorList>
            <person name="Tran Van P."/>
        </authorList>
    </citation>
    <scope>NUCLEOTIDE SEQUENCE</scope>
</reference>
<sequence>MTGTFLPARVEDKEMHGVLLFVQDDSQPMKILPIVPRTGDVWIAKEKLPDVDEEQLPPSFIRILFRGKFKVTWGKHTAAILRAFDRVLAELPPLFTDTLGPEQKRKVIKIFDKLQPNQTEVLIRSLDTLGLYQTETLIRSLGTLGSEQRRKLIDSFGNEDNVSPFFIMALLQLRHRFVSPFQT</sequence>
<dbReference type="EMBL" id="CAJPEV010003052">
    <property type="protein sequence ID" value="CAG0898770.1"/>
    <property type="molecule type" value="Genomic_DNA"/>
</dbReference>
<dbReference type="AlphaFoldDB" id="A0A7R9AAX9"/>
<proteinExistence type="predicted"/>
<evidence type="ECO:0000313" key="2">
    <source>
        <dbReference type="Proteomes" id="UP000677054"/>
    </source>
</evidence>
<organism evidence="1">
    <name type="scientific">Darwinula stevensoni</name>
    <dbReference type="NCBI Taxonomy" id="69355"/>
    <lineage>
        <taxon>Eukaryota</taxon>
        <taxon>Metazoa</taxon>
        <taxon>Ecdysozoa</taxon>
        <taxon>Arthropoda</taxon>
        <taxon>Crustacea</taxon>
        <taxon>Oligostraca</taxon>
        <taxon>Ostracoda</taxon>
        <taxon>Podocopa</taxon>
        <taxon>Podocopida</taxon>
        <taxon>Darwinulocopina</taxon>
        <taxon>Darwinuloidea</taxon>
        <taxon>Darwinulidae</taxon>
        <taxon>Darwinula</taxon>
    </lineage>
</organism>
<name>A0A7R9AAX9_9CRUS</name>
<gene>
    <name evidence="1" type="ORF">DSTB1V02_LOCUS10516</name>
</gene>
<dbReference type="EMBL" id="LR902569">
    <property type="protein sequence ID" value="CAD7250747.1"/>
    <property type="molecule type" value="Genomic_DNA"/>
</dbReference>
<evidence type="ECO:0000313" key="1">
    <source>
        <dbReference type="EMBL" id="CAD7250747.1"/>
    </source>
</evidence>